<evidence type="ECO:0000313" key="3">
    <source>
        <dbReference type="Proteomes" id="UP000064967"/>
    </source>
</evidence>
<reference evidence="2 3" key="1">
    <citation type="submission" date="2015-08" db="EMBL/GenBank/DDBJ databases">
        <authorList>
            <person name="Babu N.S."/>
            <person name="Beckwith C.J."/>
            <person name="Beseler K.G."/>
            <person name="Brison A."/>
            <person name="Carone J.V."/>
            <person name="Caskin T.P."/>
            <person name="Diamond M."/>
            <person name="Durham M.E."/>
            <person name="Foxe J.M."/>
            <person name="Go M."/>
            <person name="Henderson B.A."/>
            <person name="Jones I.B."/>
            <person name="McGettigan J.A."/>
            <person name="Micheletti S.J."/>
            <person name="Nasrallah M.E."/>
            <person name="Ortiz D."/>
            <person name="Piller C.R."/>
            <person name="Privatt S.R."/>
            <person name="Schneider S.L."/>
            <person name="Sharp S."/>
            <person name="Smith T.C."/>
            <person name="Stanton J.D."/>
            <person name="Ullery H.E."/>
            <person name="Wilson R.J."/>
            <person name="Serrano M.G."/>
            <person name="Buck G."/>
            <person name="Lee V."/>
            <person name="Wang Y."/>
            <person name="Carvalho R."/>
            <person name="Voegtly L."/>
            <person name="Shi R."/>
            <person name="Duckworth R."/>
            <person name="Johnson A."/>
            <person name="Loviza R."/>
            <person name="Walstead R."/>
            <person name="Shah Z."/>
            <person name="Kiflezghi M."/>
            <person name="Wade K."/>
            <person name="Ball S.L."/>
            <person name="Bradley K.W."/>
            <person name="Asai D.J."/>
            <person name="Bowman C.A."/>
            <person name="Russell D.A."/>
            <person name="Pope W.H."/>
            <person name="Jacobs-Sera D."/>
            <person name="Hendrix R.W."/>
            <person name="Hatfull G.F."/>
        </authorList>
    </citation>
    <scope>NUCLEOTIDE SEQUENCE [LARGE SCALE GENOMIC DNA]</scope>
    <source>
        <strain evidence="2 3">DSM 27648</strain>
    </source>
</reference>
<gene>
    <name evidence="2" type="ORF">AKJ09_08964</name>
</gene>
<feature type="region of interest" description="Disordered" evidence="1">
    <location>
        <begin position="1"/>
        <end position="28"/>
    </location>
</feature>
<dbReference type="AlphaFoldDB" id="A0A0K1Q937"/>
<accession>A0A0K1Q937</accession>
<evidence type="ECO:0000256" key="1">
    <source>
        <dbReference type="SAM" id="MobiDB-lite"/>
    </source>
</evidence>
<name>A0A0K1Q937_9BACT</name>
<dbReference type="KEGG" id="llu:AKJ09_08964"/>
<sequence>MKQPVVRGVEAQTQQRPLDEPEMLSSNGRLCVHDGAERTRCFARPPRRRRRYRPPP</sequence>
<evidence type="ECO:0000313" key="2">
    <source>
        <dbReference type="EMBL" id="AKV02301.1"/>
    </source>
</evidence>
<dbReference type="Proteomes" id="UP000064967">
    <property type="component" value="Chromosome"/>
</dbReference>
<organism evidence="2 3">
    <name type="scientific">Labilithrix luteola</name>
    <dbReference type="NCBI Taxonomy" id="1391654"/>
    <lineage>
        <taxon>Bacteria</taxon>
        <taxon>Pseudomonadati</taxon>
        <taxon>Myxococcota</taxon>
        <taxon>Polyangia</taxon>
        <taxon>Polyangiales</taxon>
        <taxon>Labilitrichaceae</taxon>
        <taxon>Labilithrix</taxon>
    </lineage>
</organism>
<dbReference type="EMBL" id="CP012333">
    <property type="protein sequence ID" value="AKV02301.1"/>
    <property type="molecule type" value="Genomic_DNA"/>
</dbReference>
<proteinExistence type="predicted"/>
<protein>
    <submittedName>
        <fullName evidence="2">Uncharacterized protein</fullName>
    </submittedName>
</protein>
<keyword evidence="3" id="KW-1185">Reference proteome</keyword>